<protein>
    <recommendedName>
        <fullName evidence="5">Metallo-beta-lactamase domain-containing protein</fullName>
    </recommendedName>
</protein>
<evidence type="ECO:0000256" key="1">
    <source>
        <dbReference type="ARBA" id="ARBA00001947"/>
    </source>
</evidence>
<dbReference type="InterPro" id="IPR051453">
    <property type="entry name" value="MBL_Glyoxalase_II"/>
</dbReference>
<dbReference type="PANTHER" id="PTHR46233:SF3">
    <property type="entry name" value="HYDROXYACYLGLUTATHIONE HYDROLASE GLOC"/>
    <property type="match status" value="1"/>
</dbReference>
<organism evidence="6 7">
    <name type="scientific">candidate division WOR-1 bacterium RIFCSPHIGHO2_01_FULL_53_15</name>
    <dbReference type="NCBI Taxonomy" id="1802564"/>
    <lineage>
        <taxon>Bacteria</taxon>
        <taxon>Bacillati</taxon>
        <taxon>Saganbacteria</taxon>
    </lineage>
</organism>
<dbReference type="AlphaFoldDB" id="A0A1F4Q1B9"/>
<accession>A0A1F4Q1B9</accession>
<dbReference type="Gene3D" id="3.60.15.10">
    <property type="entry name" value="Ribonuclease Z/Hydroxyacylglutathione hydrolase-like"/>
    <property type="match status" value="1"/>
</dbReference>
<keyword evidence="4" id="KW-0862">Zinc</keyword>
<dbReference type="InterPro" id="IPR001279">
    <property type="entry name" value="Metallo-B-lactamas"/>
</dbReference>
<dbReference type="Proteomes" id="UP000178724">
    <property type="component" value="Unassembled WGS sequence"/>
</dbReference>
<dbReference type="InterPro" id="IPR036866">
    <property type="entry name" value="RibonucZ/Hydroxyglut_hydro"/>
</dbReference>
<keyword evidence="3" id="KW-0378">Hydrolase</keyword>
<sequence>MLIHAVPVGPLETNCYIVEDEKNHAALVIDPGDDPAKILRLVKEKELKPLFIVATHGHYDHLGAIREIKDKLNIPFLMHEQDIWGLPIVGAPQPDGFLKDGDSLKVEGLIFRVIHTPGHTPGGICLYIEKEKVLFSGDTLFFGTHGRTDLPYSSPEDMKQSLKRLSRLPPETKVYPGHDRPTTIGAELLLTS</sequence>
<proteinExistence type="predicted"/>
<evidence type="ECO:0000313" key="7">
    <source>
        <dbReference type="Proteomes" id="UP000178724"/>
    </source>
</evidence>
<dbReference type="EMBL" id="METM01000021">
    <property type="protein sequence ID" value="OGB89721.1"/>
    <property type="molecule type" value="Genomic_DNA"/>
</dbReference>
<dbReference type="CDD" id="cd06262">
    <property type="entry name" value="metallo-hydrolase-like_MBL-fold"/>
    <property type="match status" value="1"/>
</dbReference>
<name>A0A1F4Q1B9_UNCSA</name>
<feature type="domain" description="Metallo-beta-lactamase" evidence="5">
    <location>
        <begin position="12"/>
        <end position="178"/>
    </location>
</feature>
<reference evidence="6 7" key="1">
    <citation type="journal article" date="2016" name="Nat. Commun.">
        <title>Thousands of microbial genomes shed light on interconnected biogeochemical processes in an aquifer system.</title>
        <authorList>
            <person name="Anantharaman K."/>
            <person name="Brown C.T."/>
            <person name="Hug L.A."/>
            <person name="Sharon I."/>
            <person name="Castelle C.J."/>
            <person name="Probst A.J."/>
            <person name="Thomas B.C."/>
            <person name="Singh A."/>
            <person name="Wilkins M.J."/>
            <person name="Karaoz U."/>
            <person name="Brodie E.L."/>
            <person name="Williams K.H."/>
            <person name="Hubbard S.S."/>
            <person name="Banfield J.F."/>
        </authorList>
    </citation>
    <scope>NUCLEOTIDE SEQUENCE [LARGE SCALE GENOMIC DNA]</scope>
</reference>
<evidence type="ECO:0000256" key="2">
    <source>
        <dbReference type="ARBA" id="ARBA00022723"/>
    </source>
</evidence>
<dbReference type="GO" id="GO:0046872">
    <property type="term" value="F:metal ion binding"/>
    <property type="evidence" value="ECO:0007669"/>
    <property type="project" value="UniProtKB-KW"/>
</dbReference>
<dbReference type="SUPFAM" id="SSF56281">
    <property type="entry name" value="Metallo-hydrolase/oxidoreductase"/>
    <property type="match status" value="1"/>
</dbReference>
<dbReference type="GO" id="GO:0016787">
    <property type="term" value="F:hydrolase activity"/>
    <property type="evidence" value="ECO:0007669"/>
    <property type="project" value="UniProtKB-KW"/>
</dbReference>
<gene>
    <name evidence="6" type="ORF">A2625_06335</name>
</gene>
<dbReference type="Pfam" id="PF00753">
    <property type="entry name" value="Lactamase_B"/>
    <property type="match status" value="1"/>
</dbReference>
<evidence type="ECO:0000256" key="4">
    <source>
        <dbReference type="ARBA" id="ARBA00022833"/>
    </source>
</evidence>
<dbReference type="SMART" id="SM00849">
    <property type="entry name" value="Lactamase_B"/>
    <property type="match status" value="1"/>
</dbReference>
<dbReference type="PANTHER" id="PTHR46233">
    <property type="entry name" value="HYDROXYACYLGLUTATHIONE HYDROLASE GLOC"/>
    <property type="match status" value="1"/>
</dbReference>
<comment type="caution">
    <text evidence="6">The sequence shown here is derived from an EMBL/GenBank/DDBJ whole genome shotgun (WGS) entry which is preliminary data.</text>
</comment>
<keyword evidence="2" id="KW-0479">Metal-binding</keyword>
<evidence type="ECO:0000256" key="3">
    <source>
        <dbReference type="ARBA" id="ARBA00022801"/>
    </source>
</evidence>
<evidence type="ECO:0000313" key="6">
    <source>
        <dbReference type="EMBL" id="OGB89721.1"/>
    </source>
</evidence>
<comment type="cofactor">
    <cofactor evidence="1">
        <name>Zn(2+)</name>
        <dbReference type="ChEBI" id="CHEBI:29105"/>
    </cofactor>
</comment>
<evidence type="ECO:0000259" key="5">
    <source>
        <dbReference type="SMART" id="SM00849"/>
    </source>
</evidence>